<name>A0A378FUU4_KLEPN</name>
<keyword evidence="6 8" id="KW-1133">Transmembrane helix</keyword>
<evidence type="ECO:0000256" key="8">
    <source>
        <dbReference type="SAM" id="Phobius"/>
    </source>
</evidence>
<keyword evidence="3" id="KW-1003">Cell membrane</keyword>
<dbReference type="Gene3D" id="1.20.1740.10">
    <property type="entry name" value="Amino acid/polyamine transporter I"/>
    <property type="match status" value="1"/>
</dbReference>
<feature type="transmembrane region" description="Helical" evidence="8">
    <location>
        <begin position="62"/>
        <end position="84"/>
    </location>
</feature>
<reference evidence="10 11" key="1">
    <citation type="submission" date="2018-06" db="EMBL/GenBank/DDBJ databases">
        <authorList>
            <consortium name="Pathogen Informatics"/>
            <person name="Doyle S."/>
        </authorList>
    </citation>
    <scope>NUCLEOTIDE SEQUENCE [LARGE SCALE GENOMIC DNA]</scope>
    <source>
        <strain evidence="10 11">NCTC9617</strain>
    </source>
</reference>
<keyword evidence="2" id="KW-0813">Transport</keyword>
<gene>
    <name evidence="10" type="primary">cycA_4</name>
    <name evidence="10" type="ORF">NCTC9617_04971</name>
</gene>
<feature type="domain" description="Amino acid permease/ SLC12A" evidence="9">
    <location>
        <begin position="1"/>
        <end position="86"/>
    </location>
</feature>
<dbReference type="AlphaFoldDB" id="A0A378FUU4"/>
<evidence type="ECO:0000313" key="10">
    <source>
        <dbReference type="EMBL" id="STW48376.1"/>
    </source>
</evidence>
<dbReference type="GO" id="GO:0005886">
    <property type="term" value="C:plasma membrane"/>
    <property type="evidence" value="ECO:0007669"/>
    <property type="project" value="UniProtKB-SubCell"/>
</dbReference>
<sequence length="126" mass="13868">MFAFVGIELVGTTAAETKDPEKSLPRAINSIPLRIIMFYVFALIVIMSVTPWSSVVPSKSPFVELFVLVGLPAAASLINFVVLTSAPPRPTAACSLPAVCCSVWRRMVRRRRCSPSCRSVRCRRRA</sequence>
<feature type="transmembrane region" description="Helical" evidence="8">
    <location>
        <begin position="31"/>
        <end position="50"/>
    </location>
</feature>
<keyword evidence="7 8" id="KW-0472">Membrane</keyword>
<keyword evidence="5" id="KW-0029">Amino-acid transport</keyword>
<protein>
    <submittedName>
        <fullName evidence="10">D-serine/D-alanine/glycine transporter</fullName>
    </submittedName>
</protein>
<comment type="subcellular location">
    <subcellularLocation>
        <location evidence="1">Cell membrane</location>
        <topology evidence="1">Multi-pass membrane protein</topology>
    </subcellularLocation>
</comment>
<evidence type="ECO:0000256" key="4">
    <source>
        <dbReference type="ARBA" id="ARBA00022692"/>
    </source>
</evidence>
<accession>A0A378FUU4</accession>
<evidence type="ECO:0000256" key="3">
    <source>
        <dbReference type="ARBA" id="ARBA00022475"/>
    </source>
</evidence>
<dbReference type="InterPro" id="IPR004841">
    <property type="entry name" value="AA-permease/SLC12A_dom"/>
</dbReference>
<dbReference type="Proteomes" id="UP000255167">
    <property type="component" value="Unassembled WGS sequence"/>
</dbReference>
<evidence type="ECO:0000313" key="11">
    <source>
        <dbReference type="Proteomes" id="UP000255167"/>
    </source>
</evidence>
<dbReference type="PANTHER" id="PTHR43495">
    <property type="entry name" value="GABA PERMEASE"/>
    <property type="match status" value="1"/>
</dbReference>
<evidence type="ECO:0000259" key="9">
    <source>
        <dbReference type="Pfam" id="PF00324"/>
    </source>
</evidence>
<keyword evidence="4 8" id="KW-0812">Transmembrane</keyword>
<evidence type="ECO:0000256" key="2">
    <source>
        <dbReference type="ARBA" id="ARBA00022448"/>
    </source>
</evidence>
<evidence type="ECO:0000256" key="1">
    <source>
        <dbReference type="ARBA" id="ARBA00004651"/>
    </source>
</evidence>
<dbReference type="GO" id="GO:0006865">
    <property type="term" value="P:amino acid transport"/>
    <property type="evidence" value="ECO:0007669"/>
    <property type="project" value="UniProtKB-KW"/>
</dbReference>
<organism evidence="10 11">
    <name type="scientific">Klebsiella pneumoniae</name>
    <dbReference type="NCBI Taxonomy" id="573"/>
    <lineage>
        <taxon>Bacteria</taxon>
        <taxon>Pseudomonadati</taxon>
        <taxon>Pseudomonadota</taxon>
        <taxon>Gammaproteobacteria</taxon>
        <taxon>Enterobacterales</taxon>
        <taxon>Enterobacteriaceae</taxon>
        <taxon>Klebsiella/Raoultella group</taxon>
        <taxon>Klebsiella</taxon>
        <taxon>Klebsiella pneumoniae complex</taxon>
    </lineage>
</organism>
<evidence type="ECO:0000256" key="6">
    <source>
        <dbReference type="ARBA" id="ARBA00022989"/>
    </source>
</evidence>
<proteinExistence type="predicted"/>
<evidence type="ECO:0000256" key="7">
    <source>
        <dbReference type="ARBA" id="ARBA00023136"/>
    </source>
</evidence>
<dbReference type="Pfam" id="PF00324">
    <property type="entry name" value="AA_permease"/>
    <property type="match status" value="1"/>
</dbReference>
<dbReference type="GO" id="GO:0055085">
    <property type="term" value="P:transmembrane transport"/>
    <property type="evidence" value="ECO:0007669"/>
    <property type="project" value="InterPro"/>
</dbReference>
<evidence type="ECO:0000256" key="5">
    <source>
        <dbReference type="ARBA" id="ARBA00022970"/>
    </source>
</evidence>
<dbReference type="EMBL" id="UGNC01000005">
    <property type="protein sequence ID" value="STW48376.1"/>
    <property type="molecule type" value="Genomic_DNA"/>
</dbReference>
<dbReference type="PANTHER" id="PTHR43495:SF2">
    <property type="entry name" value="D-SERINE_D-ALANINE_GLYCINE TRANSPORTER"/>
    <property type="match status" value="1"/>
</dbReference>